<accession>A0A4Y2JXB3</accession>
<dbReference type="AlphaFoldDB" id="A0A4Y2JXB3"/>
<comment type="caution">
    <text evidence="2">The sequence shown here is derived from an EMBL/GenBank/DDBJ whole genome shotgun (WGS) entry which is preliminary data.</text>
</comment>
<protein>
    <submittedName>
        <fullName evidence="2">Uncharacterized protein</fullName>
    </submittedName>
</protein>
<dbReference type="Proteomes" id="UP000499080">
    <property type="component" value="Unassembled WGS sequence"/>
</dbReference>
<feature type="region of interest" description="Disordered" evidence="1">
    <location>
        <begin position="1"/>
        <end position="39"/>
    </location>
</feature>
<sequence>MKGKNSRMSYKKSGKTRRMRSKMTKKEALNRFGQRTDPNSGKAIVHLLEDDLGRVGPTDGEFIRAIDTFCSLRLFTRKVLSRCPNWKLKKKTLHFHIGINEKSHGLHY</sequence>
<evidence type="ECO:0000313" key="2">
    <source>
        <dbReference type="EMBL" id="GBM94931.1"/>
    </source>
</evidence>
<reference evidence="2 3" key="1">
    <citation type="journal article" date="2019" name="Sci. Rep.">
        <title>Orb-weaving spider Araneus ventricosus genome elucidates the spidroin gene catalogue.</title>
        <authorList>
            <person name="Kono N."/>
            <person name="Nakamura H."/>
            <person name="Ohtoshi R."/>
            <person name="Moran D.A.P."/>
            <person name="Shinohara A."/>
            <person name="Yoshida Y."/>
            <person name="Fujiwara M."/>
            <person name="Mori M."/>
            <person name="Tomita M."/>
            <person name="Arakawa K."/>
        </authorList>
    </citation>
    <scope>NUCLEOTIDE SEQUENCE [LARGE SCALE GENOMIC DNA]</scope>
</reference>
<evidence type="ECO:0000313" key="3">
    <source>
        <dbReference type="Proteomes" id="UP000499080"/>
    </source>
</evidence>
<dbReference type="EMBL" id="BGPR01004012">
    <property type="protein sequence ID" value="GBM94931.1"/>
    <property type="molecule type" value="Genomic_DNA"/>
</dbReference>
<evidence type="ECO:0000256" key="1">
    <source>
        <dbReference type="SAM" id="MobiDB-lite"/>
    </source>
</evidence>
<name>A0A4Y2JXB3_ARAVE</name>
<proteinExistence type="predicted"/>
<feature type="compositionally biased region" description="Basic residues" evidence="1">
    <location>
        <begin position="1"/>
        <end position="23"/>
    </location>
</feature>
<keyword evidence="3" id="KW-1185">Reference proteome</keyword>
<gene>
    <name evidence="2" type="ORF">AVEN_98411_1</name>
</gene>
<organism evidence="2 3">
    <name type="scientific">Araneus ventricosus</name>
    <name type="common">Orbweaver spider</name>
    <name type="synonym">Epeira ventricosa</name>
    <dbReference type="NCBI Taxonomy" id="182803"/>
    <lineage>
        <taxon>Eukaryota</taxon>
        <taxon>Metazoa</taxon>
        <taxon>Ecdysozoa</taxon>
        <taxon>Arthropoda</taxon>
        <taxon>Chelicerata</taxon>
        <taxon>Arachnida</taxon>
        <taxon>Araneae</taxon>
        <taxon>Araneomorphae</taxon>
        <taxon>Entelegynae</taxon>
        <taxon>Araneoidea</taxon>
        <taxon>Araneidae</taxon>
        <taxon>Araneus</taxon>
    </lineage>
</organism>